<dbReference type="PANTHER" id="PTHR35936">
    <property type="entry name" value="MEMBRANE-BOUND LYTIC MUREIN TRANSGLYCOSYLASE F"/>
    <property type="match status" value="1"/>
</dbReference>
<evidence type="ECO:0000256" key="2">
    <source>
        <dbReference type="ARBA" id="ARBA00022729"/>
    </source>
</evidence>
<accession>A0AAU8EC30</accession>
<dbReference type="SMART" id="SM00062">
    <property type="entry name" value="PBPb"/>
    <property type="match status" value="1"/>
</dbReference>
<evidence type="ECO:0000259" key="3">
    <source>
        <dbReference type="SMART" id="SM00062"/>
    </source>
</evidence>
<gene>
    <name evidence="4" type="ORF">ABVN21_12255</name>
</gene>
<dbReference type="InterPro" id="IPR001638">
    <property type="entry name" value="Solute-binding_3/MltF_N"/>
</dbReference>
<proteinExistence type="inferred from homology"/>
<evidence type="ECO:0000256" key="1">
    <source>
        <dbReference type="ARBA" id="ARBA00010333"/>
    </source>
</evidence>
<name>A0AAU8EC30_9PSED</name>
<organism evidence="4">
    <name type="scientific">Pseudomonas sp. MYb327</name>
    <dbReference type="NCBI Taxonomy" id="2745230"/>
    <lineage>
        <taxon>Bacteria</taxon>
        <taxon>Pseudomonadati</taxon>
        <taxon>Pseudomonadota</taxon>
        <taxon>Gammaproteobacteria</taxon>
        <taxon>Pseudomonadales</taxon>
        <taxon>Pseudomonadaceae</taxon>
        <taxon>Pseudomonas</taxon>
    </lineage>
</organism>
<dbReference type="SUPFAM" id="SSF53850">
    <property type="entry name" value="Periplasmic binding protein-like II"/>
    <property type="match status" value="1"/>
</dbReference>
<feature type="domain" description="Solute-binding protein family 3/N-terminal" evidence="3">
    <location>
        <begin position="49"/>
        <end position="276"/>
    </location>
</feature>
<dbReference type="RefSeq" id="WP_339552329.1">
    <property type="nucleotide sequence ID" value="NZ_CP159258.1"/>
</dbReference>
<protein>
    <submittedName>
        <fullName evidence="4">Transporter substrate-binding domain-containing protein</fullName>
    </submittedName>
</protein>
<keyword evidence="2" id="KW-0732">Signal</keyword>
<dbReference type="PANTHER" id="PTHR35936:SF25">
    <property type="entry name" value="ABC TRANSPORTER SUBSTRATE-BINDING PROTEIN"/>
    <property type="match status" value="1"/>
</dbReference>
<reference evidence="4" key="1">
    <citation type="submission" date="2024-06" db="EMBL/GenBank/DDBJ databases">
        <title>The Caenorhabditis elegans bacterial microbiome influences microsporidia infection through nutrient limitation and inhibiting parasite invasion.</title>
        <authorList>
            <person name="Tamim El Jarkass H."/>
            <person name="Castelblanco S."/>
            <person name="Kaur M."/>
            <person name="Wan Y.C."/>
            <person name="Ellis A.E."/>
            <person name="Sheldon R.D."/>
            <person name="Lien E.C."/>
            <person name="Burton N.O."/>
            <person name="Wright G.D."/>
            <person name="Reinke A.W."/>
        </authorList>
    </citation>
    <scope>NUCLEOTIDE SEQUENCE</scope>
    <source>
        <strain evidence="4">MYb327</strain>
    </source>
</reference>
<evidence type="ECO:0000313" key="4">
    <source>
        <dbReference type="EMBL" id="XCG76798.1"/>
    </source>
</evidence>
<comment type="similarity">
    <text evidence="1">Belongs to the bacterial solute-binding protein 3 family.</text>
</comment>
<dbReference type="AlphaFoldDB" id="A0AAU8EC30"/>
<dbReference type="Pfam" id="PF00497">
    <property type="entry name" value="SBP_bac_3"/>
    <property type="match status" value="1"/>
</dbReference>
<dbReference type="EMBL" id="CP159258">
    <property type="protein sequence ID" value="XCG76798.1"/>
    <property type="molecule type" value="Genomic_DNA"/>
</dbReference>
<dbReference type="Gene3D" id="3.40.190.10">
    <property type="entry name" value="Periplasmic binding protein-like II"/>
    <property type="match status" value="2"/>
</dbReference>
<sequence length="276" mass="30711">MGISRAHFQLPDSLQEFPEETLMTIKGYCSTAVCVCILFCMTQSVSAENLVIYGDNSYPPIIYLDHDQTAGILPAIFARLEKDTGDTYELRLLPWKRALRNAQNNNGGITNISRNKAREKFYDFSQPIYDDDISLVVLKGHEFDFNSLKDLQGKKLGGLSGASYGEEVDQAISNGELHVERENGEQSRLLKLLAGRIDVAIIGNGIAGLEVILASDPRLEGNRSQFVLLPKPLVRDPLYLAFSKAMNMQPALGRFNKALVSLKQTDEYQQLIGKKP</sequence>